<gene>
    <name evidence="7" type="ORF">GPM918_LOCUS13592</name>
    <name evidence="6" type="ORF">OVA965_LOCUS5053</name>
    <name evidence="9" type="ORF">SRO942_LOCUS13592</name>
    <name evidence="8" type="ORF">TMI583_LOCUS5051</name>
</gene>
<sequence>MNFTRLGTNRLAFLAALFFAVVGLIGTIVLIIVWQVKLTPFKDYGIVVDAGSSHSRIFLYSWPSDKSDGLGLTSRVKQENTWDVDGPGLSYVDPKNISGYFQTAMKKCTDSVPNNRKGRTLIFLGATAGMRLLQIQNPDLTNRLLNATRTYFSTLPISFVAPENQVRIISGKEEGLSSWITGNILYNELYLRNKPLETYGITDMGGASTQMSFIDENDKSSEVTTMNLFDTDYSVYSHSYLCYGQDQFRYKYRRELVYNAPIESTIITDPCLQPKYNETLMQSSFFNTPCSVRDSPINSTTITFVGSGNFDLCQTIITSLLNKTCNYTTCSFDNVYQPIPLSPTLKLVGISAFYTTFDSLAPSIPLQPTSPGIYSFDTLNFTILSTVINKICSTDWIKANDSYRQYLCLYSTYHWTLFQYGYNLTNDNLKNFQIVQKINNGTIGWTLGYMINQTNYVDKQLRPSRMLTRGEFGGLLFMFILLLVLGAIVATVVFHNRRQIRLT</sequence>
<dbReference type="EMBL" id="CAJOBA010001385">
    <property type="protein sequence ID" value="CAF3592895.1"/>
    <property type="molecule type" value="Genomic_DNA"/>
</dbReference>
<proteinExistence type="inferred from homology"/>
<evidence type="ECO:0000313" key="9">
    <source>
        <dbReference type="EMBL" id="CAF3769349.1"/>
    </source>
</evidence>
<evidence type="ECO:0000313" key="10">
    <source>
        <dbReference type="Proteomes" id="UP000663829"/>
    </source>
</evidence>
<keyword evidence="5" id="KW-0812">Transmembrane</keyword>
<dbReference type="GO" id="GO:0045134">
    <property type="term" value="F:UDP phosphatase activity"/>
    <property type="evidence" value="ECO:0007669"/>
    <property type="project" value="TreeGrafter"/>
</dbReference>
<evidence type="ECO:0000256" key="5">
    <source>
        <dbReference type="SAM" id="Phobius"/>
    </source>
</evidence>
<evidence type="ECO:0000313" key="7">
    <source>
        <dbReference type="EMBL" id="CAF0997798.1"/>
    </source>
</evidence>
<evidence type="ECO:0000313" key="6">
    <source>
        <dbReference type="EMBL" id="CAF0809094.1"/>
    </source>
</evidence>
<evidence type="ECO:0000313" key="8">
    <source>
        <dbReference type="EMBL" id="CAF3592895.1"/>
    </source>
</evidence>
<reference evidence="7" key="1">
    <citation type="submission" date="2021-02" db="EMBL/GenBank/DDBJ databases">
        <authorList>
            <person name="Nowell W R."/>
        </authorList>
    </citation>
    <scope>NUCLEOTIDE SEQUENCE</scope>
</reference>
<dbReference type="Proteomes" id="UP000681722">
    <property type="component" value="Unassembled WGS sequence"/>
</dbReference>
<keyword evidence="5" id="KW-0472">Membrane</keyword>
<dbReference type="PANTHER" id="PTHR11782:SF83">
    <property type="entry name" value="GUANOSINE-DIPHOSPHATASE"/>
    <property type="match status" value="1"/>
</dbReference>
<dbReference type="Pfam" id="PF01150">
    <property type="entry name" value="GDA1_CD39"/>
    <property type="match status" value="1"/>
</dbReference>
<dbReference type="OrthoDB" id="6372431at2759"/>
<comment type="similarity">
    <text evidence="1">Belongs to the GDA1/CD39 NTPase family.</text>
</comment>
<dbReference type="GO" id="GO:0017111">
    <property type="term" value="F:ribonucleoside triphosphate phosphatase activity"/>
    <property type="evidence" value="ECO:0007669"/>
    <property type="project" value="TreeGrafter"/>
</dbReference>
<evidence type="ECO:0000256" key="4">
    <source>
        <dbReference type="PIRSR" id="PIRSR600407-2"/>
    </source>
</evidence>
<keyword evidence="10" id="KW-1185">Reference proteome</keyword>
<feature type="active site" description="Proton acceptor" evidence="3">
    <location>
        <position position="174"/>
    </location>
</feature>
<keyword evidence="4" id="KW-0547">Nucleotide-binding</keyword>
<dbReference type="Proteomes" id="UP000677228">
    <property type="component" value="Unassembled WGS sequence"/>
</dbReference>
<dbReference type="GO" id="GO:0004382">
    <property type="term" value="F:GDP phosphatase activity"/>
    <property type="evidence" value="ECO:0007669"/>
    <property type="project" value="TreeGrafter"/>
</dbReference>
<feature type="binding site" evidence="4">
    <location>
        <begin position="206"/>
        <end position="210"/>
    </location>
    <ligand>
        <name>ATP</name>
        <dbReference type="ChEBI" id="CHEBI:30616"/>
    </ligand>
</feature>
<dbReference type="GO" id="GO:0005886">
    <property type="term" value="C:plasma membrane"/>
    <property type="evidence" value="ECO:0007669"/>
    <property type="project" value="TreeGrafter"/>
</dbReference>
<protein>
    <submittedName>
        <fullName evidence="7">Uncharacterized protein</fullName>
    </submittedName>
</protein>
<dbReference type="EMBL" id="CAJNOK010001385">
    <property type="protein sequence ID" value="CAF0809094.1"/>
    <property type="molecule type" value="Genomic_DNA"/>
</dbReference>
<keyword evidence="4" id="KW-0067">ATP-binding</keyword>
<dbReference type="PANTHER" id="PTHR11782">
    <property type="entry name" value="ADENOSINE/GUANOSINE DIPHOSPHATASE"/>
    <property type="match status" value="1"/>
</dbReference>
<accession>A0A814GL30</accession>
<dbReference type="GO" id="GO:0005524">
    <property type="term" value="F:ATP binding"/>
    <property type="evidence" value="ECO:0007669"/>
    <property type="project" value="UniProtKB-KW"/>
</dbReference>
<comment type="caution">
    <text evidence="7">The sequence shown here is derived from an EMBL/GenBank/DDBJ whole genome shotgun (WGS) entry which is preliminary data.</text>
</comment>
<dbReference type="Gene3D" id="3.30.420.40">
    <property type="match status" value="1"/>
</dbReference>
<evidence type="ECO:0000256" key="3">
    <source>
        <dbReference type="PIRSR" id="PIRSR600407-1"/>
    </source>
</evidence>
<dbReference type="Proteomes" id="UP000682733">
    <property type="component" value="Unassembled WGS sequence"/>
</dbReference>
<dbReference type="InterPro" id="IPR000407">
    <property type="entry name" value="GDA1_CD39_NTPase"/>
</dbReference>
<evidence type="ECO:0000256" key="1">
    <source>
        <dbReference type="ARBA" id="ARBA00009283"/>
    </source>
</evidence>
<evidence type="ECO:0000256" key="2">
    <source>
        <dbReference type="ARBA" id="ARBA00022801"/>
    </source>
</evidence>
<name>A0A814GL30_9BILA</name>
<dbReference type="Proteomes" id="UP000663829">
    <property type="component" value="Unassembled WGS sequence"/>
</dbReference>
<keyword evidence="5" id="KW-1133">Transmembrane helix</keyword>
<dbReference type="Gene3D" id="3.30.420.150">
    <property type="entry name" value="Exopolyphosphatase. Domain 2"/>
    <property type="match status" value="1"/>
</dbReference>
<dbReference type="AlphaFoldDB" id="A0A814GL30"/>
<organism evidence="7 10">
    <name type="scientific">Didymodactylos carnosus</name>
    <dbReference type="NCBI Taxonomy" id="1234261"/>
    <lineage>
        <taxon>Eukaryota</taxon>
        <taxon>Metazoa</taxon>
        <taxon>Spiralia</taxon>
        <taxon>Gnathifera</taxon>
        <taxon>Rotifera</taxon>
        <taxon>Eurotatoria</taxon>
        <taxon>Bdelloidea</taxon>
        <taxon>Philodinida</taxon>
        <taxon>Philodinidae</taxon>
        <taxon>Didymodactylos</taxon>
    </lineage>
</organism>
<feature type="transmembrane region" description="Helical" evidence="5">
    <location>
        <begin position="472"/>
        <end position="494"/>
    </location>
</feature>
<dbReference type="GO" id="GO:0009134">
    <property type="term" value="P:nucleoside diphosphate catabolic process"/>
    <property type="evidence" value="ECO:0007669"/>
    <property type="project" value="TreeGrafter"/>
</dbReference>
<dbReference type="EMBL" id="CAJOBC010003149">
    <property type="protein sequence ID" value="CAF3769349.1"/>
    <property type="molecule type" value="Genomic_DNA"/>
</dbReference>
<dbReference type="EMBL" id="CAJNOQ010003149">
    <property type="protein sequence ID" value="CAF0997798.1"/>
    <property type="molecule type" value="Genomic_DNA"/>
</dbReference>
<keyword evidence="2" id="KW-0378">Hydrolase</keyword>
<feature type="transmembrane region" description="Helical" evidence="5">
    <location>
        <begin position="12"/>
        <end position="34"/>
    </location>
</feature>